<dbReference type="InterPro" id="IPR025662">
    <property type="entry name" value="Sigma_54_int_dom_ATP-bd_1"/>
</dbReference>
<sequence>MVLTQTQKEVLDKANEGYSMVLLGQSGTGKSFLIKEISKQLKKEGKNVSVTASTGIASLNVNGQTIHSWSGIKDGRFSNQELEDKLNKNERYIQYKQNILSTDCLIIDEISMISKKIFEQIESICRKILKNDKLFGDIQVIVVGDFFQLPPVPDHLKNDAGEYCFKSSIFQQLFQHKFILTKVVRQTQPDFIQAINDIARGELQTETEQLLNRLRRPLPPGPEPIRLCARNFDCYIFNTTKLMDLPGDYTVYNSIDEGQISKLDKSPVTNLKIGCPVMLLKNLNEKLVNGLRGIVSSLSSKCVTINFTGLNGEILTANLKAETFLVFSYNENKVIASRQQIPICLAYSITIHKAQGLTLQRVDVDASNIFATGQLGVAIGRATEKKGLRVIGFKRSLVLKHEDSLYKFYDTSNNNEFDNSVNLTCCNIKSNNTEGNSEDPNENSDVDDELSDFSDGEIEEIDFLLSKDHDITDEPCEPDQELFVDLKEIEALCPDLNAHQQIR</sequence>
<dbReference type="EMBL" id="UYJE01005874">
    <property type="protein sequence ID" value="VDI41249.1"/>
    <property type="molecule type" value="Genomic_DNA"/>
</dbReference>
<comment type="cofactor">
    <cofactor evidence="1">
        <name>Mg(2+)</name>
        <dbReference type="ChEBI" id="CHEBI:18420"/>
    </cofactor>
</comment>
<dbReference type="CDD" id="cd18809">
    <property type="entry name" value="SF1_C_RecD"/>
    <property type="match status" value="1"/>
</dbReference>
<dbReference type="AlphaFoldDB" id="A0A8B6EYU5"/>
<reference evidence="3" key="1">
    <citation type="submission" date="2018-11" db="EMBL/GenBank/DDBJ databases">
        <authorList>
            <person name="Alioto T."/>
            <person name="Alioto T."/>
        </authorList>
    </citation>
    <scope>NUCLEOTIDE SEQUENCE</scope>
</reference>
<keyword evidence="1" id="KW-0547">Nucleotide-binding</keyword>
<evidence type="ECO:0000256" key="1">
    <source>
        <dbReference type="RuleBase" id="RU363044"/>
    </source>
</evidence>
<keyword evidence="1" id="KW-0067">ATP-binding</keyword>
<keyword evidence="1 3" id="KW-0378">Hydrolase</keyword>
<dbReference type="GO" id="GO:0006310">
    <property type="term" value="P:DNA recombination"/>
    <property type="evidence" value="ECO:0007669"/>
    <property type="project" value="UniProtKB-KW"/>
</dbReference>
<evidence type="ECO:0000313" key="4">
    <source>
        <dbReference type="Proteomes" id="UP000596742"/>
    </source>
</evidence>
<keyword evidence="1" id="KW-0234">DNA repair</keyword>
<dbReference type="CDD" id="cd18037">
    <property type="entry name" value="DEXSc_Pif1_like"/>
    <property type="match status" value="1"/>
</dbReference>
<dbReference type="Pfam" id="PF21530">
    <property type="entry name" value="Pif1_2B_dom"/>
    <property type="match status" value="1"/>
</dbReference>
<dbReference type="Proteomes" id="UP000596742">
    <property type="component" value="Unassembled WGS sequence"/>
</dbReference>
<dbReference type="InterPro" id="IPR051055">
    <property type="entry name" value="PIF1_helicase"/>
</dbReference>
<dbReference type="InterPro" id="IPR027417">
    <property type="entry name" value="P-loop_NTPase"/>
</dbReference>
<dbReference type="InterPro" id="IPR010285">
    <property type="entry name" value="DNA_helicase_pif1-like_DEAD"/>
</dbReference>
<dbReference type="GO" id="GO:0000723">
    <property type="term" value="P:telomere maintenance"/>
    <property type="evidence" value="ECO:0007669"/>
    <property type="project" value="InterPro"/>
</dbReference>
<keyword evidence="4" id="KW-1185">Reference proteome</keyword>
<dbReference type="GO" id="GO:0005524">
    <property type="term" value="F:ATP binding"/>
    <property type="evidence" value="ECO:0007669"/>
    <property type="project" value="UniProtKB-KW"/>
</dbReference>
<dbReference type="SMART" id="SM00382">
    <property type="entry name" value="AAA"/>
    <property type="match status" value="1"/>
</dbReference>
<dbReference type="GO" id="GO:0016787">
    <property type="term" value="F:hydrolase activity"/>
    <property type="evidence" value="ECO:0007669"/>
    <property type="project" value="UniProtKB-KW"/>
</dbReference>
<comment type="catalytic activity">
    <reaction evidence="1">
        <text>ATP + H2O = ADP + phosphate + H(+)</text>
        <dbReference type="Rhea" id="RHEA:13065"/>
        <dbReference type="ChEBI" id="CHEBI:15377"/>
        <dbReference type="ChEBI" id="CHEBI:15378"/>
        <dbReference type="ChEBI" id="CHEBI:30616"/>
        <dbReference type="ChEBI" id="CHEBI:43474"/>
        <dbReference type="ChEBI" id="CHEBI:456216"/>
        <dbReference type="EC" id="5.6.2.3"/>
    </reaction>
</comment>
<dbReference type="InterPro" id="IPR049163">
    <property type="entry name" value="Pif1-like_2B_dom"/>
</dbReference>
<gene>
    <name evidence="3" type="ORF">MGAL_10B041775</name>
</gene>
<dbReference type="OrthoDB" id="10050764at2759"/>
<accession>A0A8B6EYU5</accession>
<dbReference type="Gene3D" id="3.40.50.300">
    <property type="entry name" value="P-loop containing nucleotide triphosphate hydrolases"/>
    <property type="match status" value="1"/>
</dbReference>
<dbReference type="PANTHER" id="PTHR47642">
    <property type="entry name" value="ATP-DEPENDENT DNA HELICASE"/>
    <property type="match status" value="1"/>
</dbReference>
<keyword evidence="1 3" id="KW-0347">Helicase</keyword>
<keyword evidence="1" id="KW-0233">DNA recombination</keyword>
<evidence type="ECO:0000259" key="2">
    <source>
        <dbReference type="SMART" id="SM00382"/>
    </source>
</evidence>
<dbReference type="InterPro" id="IPR003593">
    <property type="entry name" value="AAA+_ATPase"/>
</dbReference>
<feature type="domain" description="AAA+ ATPase" evidence="2">
    <location>
        <begin position="16"/>
        <end position="211"/>
    </location>
</feature>
<name>A0A8B6EYU5_MYTGA</name>
<dbReference type="PANTHER" id="PTHR47642:SF7">
    <property type="entry name" value="ATP-DEPENDENT DNA HELICASE PIF1"/>
    <property type="match status" value="1"/>
</dbReference>
<keyword evidence="1" id="KW-0227">DNA damage</keyword>
<dbReference type="SUPFAM" id="SSF52540">
    <property type="entry name" value="P-loop containing nucleoside triphosphate hydrolases"/>
    <property type="match status" value="2"/>
</dbReference>
<dbReference type="Pfam" id="PF05970">
    <property type="entry name" value="PIF1"/>
    <property type="match status" value="1"/>
</dbReference>
<dbReference type="GO" id="GO:0043139">
    <property type="term" value="F:5'-3' DNA helicase activity"/>
    <property type="evidence" value="ECO:0007669"/>
    <property type="project" value="UniProtKB-EC"/>
</dbReference>
<evidence type="ECO:0000313" key="3">
    <source>
        <dbReference type="EMBL" id="VDI41249.1"/>
    </source>
</evidence>
<dbReference type="GO" id="GO:0006281">
    <property type="term" value="P:DNA repair"/>
    <property type="evidence" value="ECO:0007669"/>
    <property type="project" value="UniProtKB-KW"/>
</dbReference>
<comment type="caution">
    <text evidence="3">The sequence shown here is derived from an EMBL/GenBank/DDBJ whole genome shotgun (WGS) entry which is preliminary data.</text>
</comment>
<dbReference type="PROSITE" id="PS00675">
    <property type="entry name" value="SIGMA54_INTERACT_1"/>
    <property type="match status" value="1"/>
</dbReference>
<comment type="similarity">
    <text evidence="1">Belongs to the helicase family.</text>
</comment>
<organism evidence="3 4">
    <name type="scientific">Mytilus galloprovincialis</name>
    <name type="common">Mediterranean mussel</name>
    <dbReference type="NCBI Taxonomy" id="29158"/>
    <lineage>
        <taxon>Eukaryota</taxon>
        <taxon>Metazoa</taxon>
        <taxon>Spiralia</taxon>
        <taxon>Lophotrochozoa</taxon>
        <taxon>Mollusca</taxon>
        <taxon>Bivalvia</taxon>
        <taxon>Autobranchia</taxon>
        <taxon>Pteriomorphia</taxon>
        <taxon>Mytilida</taxon>
        <taxon>Mytiloidea</taxon>
        <taxon>Mytilidae</taxon>
        <taxon>Mytilinae</taxon>
        <taxon>Mytilus</taxon>
    </lineage>
</organism>
<proteinExistence type="inferred from homology"/>
<dbReference type="EC" id="5.6.2.3" evidence="1"/>
<protein>
    <recommendedName>
        <fullName evidence="1">ATP-dependent DNA helicase</fullName>
        <ecNumber evidence="1">5.6.2.3</ecNumber>
    </recommendedName>
</protein>